<organism evidence="3 5">
    <name type="scientific">Aminobacter aminovorans</name>
    <name type="common">Chelatobacter heintzii</name>
    <dbReference type="NCBI Taxonomy" id="83263"/>
    <lineage>
        <taxon>Bacteria</taxon>
        <taxon>Pseudomonadati</taxon>
        <taxon>Pseudomonadota</taxon>
        <taxon>Alphaproteobacteria</taxon>
        <taxon>Hyphomicrobiales</taxon>
        <taxon>Phyllobacteriaceae</taxon>
        <taxon>Aminobacter</taxon>
    </lineage>
</organism>
<dbReference type="Pfam" id="PF13514">
    <property type="entry name" value="AAA_27"/>
    <property type="match status" value="1"/>
</dbReference>
<dbReference type="SUPFAM" id="SSF52540">
    <property type="entry name" value="P-loop containing nucleoside triphosphate hydrolases"/>
    <property type="match status" value="1"/>
</dbReference>
<evidence type="ECO:0000313" key="4">
    <source>
        <dbReference type="EMBL" id="MBB3710103.1"/>
    </source>
</evidence>
<dbReference type="AlphaFoldDB" id="A0AAC9AT98"/>
<evidence type="ECO:0000259" key="2">
    <source>
        <dbReference type="Pfam" id="PF13514"/>
    </source>
</evidence>
<feature type="domain" description="YhaN AAA" evidence="2">
    <location>
        <begin position="1"/>
        <end position="203"/>
    </location>
</feature>
<geneLocation type="plasmid" evidence="3 5">
    <name>pAA02</name>
</geneLocation>
<dbReference type="EMBL" id="CP015007">
    <property type="protein sequence ID" value="AMS44986.1"/>
    <property type="molecule type" value="Genomic_DNA"/>
</dbReference>
<dbReference type="Proteomes" id="UP000075755">
    <property type="component" value="Plasmid pAA02"/>
</dbReference>
<proteinExistence type="predicted"/>
<dbReference type="InterPro" id="IPR038734">
    <property type="entry name" value="YhaN_AAA"/>
</dbReference>
<feature type="coiled-coil region" evidence="1">
    <location>
        <begin position="177"/>
        <end position="228"/>
    </location>
</feature>
<feature type="coiled-coil region" evidence="1">
    <location>
        <begin position="841"/>
        <end position="956"/>
    </location>
</feature>
<reference evidence="4 6" key="2">
    <citation type="submission" date="2020-08" db="EMBL/GenBank/DDBJ databases">
        <title>Genomic Encyclopedia of Type Strains, Phase IV (KMG-IV): sequencing the most valuable type-strain genomes for metagenomic binning, comparative biology and taxonomic classification.</title>
        <authorList>
            <person name="Goeker M."/>
        </authorList>
    </citation>
    <scope>NUCLEOTIDE SEQUENCE [LARGE SCALE GENOMIC DNA]</scope>
    <source>
        <strain evidence="4 6">DSM 10368</strain>
    </source>
</reference>
<sequence>MRLRRLDLVRYGKFTDKTIDFGRRPEQGPDLHIVFGLNEAGKSTALSGYLDLLFGIEERSRYNFLHEYGAMRVGGVIELSGEEQVFARTKQRNNSLFNEVGQPVSEVALSAHLAGLSRDAYATMFSLDDETLEAGGRAILESRGDLGKLLFTASAGLGHASDTLGALETDADKIHRRQAQNTEIALLKKRLAELKAAREEIDTLASTYESLESERRDAKEQYDRSVSERAALTGQLGTISRLLHAFPILREIEQKKARLTELPDLVAPALKWTGSVAEMIDHDASLRTRQSAIADELERVHGRIRSIQLDEQILAVSERVHAMADAKARYISAGLDLPARKTELQILDNAVASCLSALGRSSETDPEKLLVPAAIVGALRHLLEQRSGVATSLRVARDEATASFDALQAARERVGEEPAVPAPARARVMASLSKARESGHLREIRAAREIEDENAALCETALRRLHPWEGDARSLSAVSVPSTSQVNAWKGRLAELAKAKAVLATRIAEHEDQKALLLGRLDAFRSSADVPDDETAAAIRRDRDEAWQRHRSVLVGETADQFALALARDDAAGVGRLTNAQVLAELRAARQRLAETEAVLTRAHAAIDANRLDSEALLAEVVAAASDLLAHKPDVPAERLIEQVEDHAAARKDALEAWSKIDLARKRAERASDDGAVTLLALAGALEGVGIAPNAGDSLETAMAVADQFLARQTRIDAERAEAFRTVAAKEEELANRRRAVELAERHEQEWLLAVAETIRGTWLEGSVSIPGLGSVLDQLALLSRCLQDREALQLRIDKMQADRESFIVDVAAAAVEANHGVDDDDPAQLVVAFQQRLELADRARENKASLLIELERLNDIKESLEQEAMAHDQEKSEVLEIFAVDTLAEVIERDEQLRERDRLGRQVIELEEKLCIELAVDNTGQAMAALYGLALDSLEIEKAEIERRLADFDERIQAQLVRVTRAADRLEAIGGDSAVARIDAERRTILLDIEEKAVRFIELKLGVMAAKNALRLYRERHRSSMMARASDAFALMTRGQYSGLTTQPVKGGEILIAMQRDGQSKVADALSKGARFQLYLALRLAGYYEFAQVRSSVPFIADDIMETFDHVRSEEVFRLFGEMARTGQVIYLTHHQHLCEIAREVVPGVRIHELAS</sequence>
<reference evidence="3 5" key="1">
    <citation type="submission" date="2016-03" db="EMBL/GenBank/DDBJ databases">
        <title>Complete genome of Aminobacter aminovorans KCTC 2477.</title>
        <authorList>
            <person name="Kim K.M."/>
        </authorList>
    </citation>
    <scope>NUCLEOTIDE SEQUENCE [LARGE SCALE GENOMIC DNA]</scope>
    <source>
        <strain evidence="3 5">KCTC 2477</strain>
        <plasmid evidence="3 5">pAA02</plasmid>
    </source>
</reference>
<name>A0AAC9AT98_AMIAI</name>
<keyword evidence="6" id="KW-1185">Reference proteome</keyword>
<dbReference type="InterPro" id="IPR027417">
    <property type="entry name" value="P-loop_NTPase"/>
</dbReference>
<dbReference type="Proteomes" id="UP000577697">
    <property type="component" value="Unassembled WGS sequence"/>
</dbReference>
<keyword evidence="3" id="KW-0614">Plasmid</keyword>
<dbReference type="PANTHER" id="PTHR41259:SF1">
    <property type="entry name" value="DOUBLE-STRAND BREAK REPAIR RAD50 ATPASE, PUTATIVE-RELATED"/>
    <property type="match status" value="1"/>
</dbReference>
<dbReference type="KEGG" id="aak:AA2016_6083"/>
<evidence type="ECO:0000313" key="3">
    <source>
        <dbReference type="EMBL" id="AMS44986.1"/>
    </source>
</evidence>
<dbReference type="PANTHER" id="PTHR41259">
    <property type="entry name" value="DOUBLE-STRAND BREAK REPAIR RAD50 ATPASE, PUTATIVE-RELATED"/>
    <property type="match status" value="1"/>
</dbReference>
<dbReference type="RefSeq" id="WP_067968781.1">
    <property type="nucleotide sequence ID" value="NZ_CP015007.1"/>
</dbReference>
<evidence type="ECO:0000313" key="5">
    <source>
        <dbReference type="Proteomes" id="UP000075755"/>
    </source>
</evidence>
<protein>
    <submittedName>
        <fullName evidence="4">Uncharacterized protein YhaN</fullName>
    </submittedName>
</protein>
<gene>
    <name evidence="3" type="ORF">AA2016_6083</name>
    <name evidence="4" type="ORF">FHS67_006463</name>
</gene>
<accession>A0AAC9AT98</accession>
<keyword evidence="1" id="KW-0175">Coiled coil</keyword>
<dbReference type="EMBL" id="JACICB010000042">
    <property type="protein sequence ID" value="MBB3710103.1"/>
    <property type="molecule type" value="Genomic_DNA"/>
</dbReference>
<dbReference type="Gene3D" id="3.40.50.300">
    <property type="entry name" value="P-loop containing nucleotide triphosphate hydrolases"/>
    <property type="match status" value="2"/>
</dbReference>
<feature type="coiled-coil region" evidence="1">
    <location>
        <begin position="579"/>
        <end position="606"/>
    </location>
</feature>
<evidence type="ECO:0000256" key="1">
    <source>
        <dbReference type="SAM" id="Coils"/>
    </source>
</evidence>
<evidence type="ECO:0000313" key="6">
    <source>
        <dbReference type="Proteomes" id="UP000577697"/>
    </source>
</evidence>